<dbReference type="STRING" id="1048205.AB852_03080"/>
<name>A0A1Q4VD29_9ACTN</name>
<accession>A0A1Q4VD29</accession>
<organism evidence="2 3">
    <name type="scientific">Streptomyces uncialis</name>
    <dbReference type="NCBI Taxonomy" id="1048205"/>
    <lineage>
        <taxon>Bacteria</taxon>
        <taxon>Bacillati</taxon>
        <taxon>Actinomycetota</taxon>
        <taxon>Actinomycetes</taxon>
        <taxon>Kitasatosporales</taxon>
        <taxon>Streptomycetaceae</taxon>
        <taxon>Streptomyces</taxon>
    </lineage>
</organism>
<keyword evidence="3" id="KW-1185">Reference proteome</keyword>
<gene>
    <name evidence="2" type="ORF">AB852_03080</name>
</gene>
<proteinExistence type="predicted"/>
<dbReference type="Proteomes" id="UP000186455">
    <property type="component" value="Unassembled WGS sequence"/>
</dbReference>
<evidence type="ECO:0000313" key="2">
    <source>
        <dbReference type="EMBL" id="OKH95751.1"/>
    </source>
</evidence>
<reference evidence="2 3" key="1">
    <citation type="submission" date="2015-06" db="EMBL/GenBank/DDBJ databases">
        <title>Cloning and characterization of the uncialamcin biosynthetic gene cluster.</title>
        <authorList>
            <person name="Yan X."/>
            <person name="Huang T."/>
            <person name="Ge H."/>
            <person name="Shen B."/>
        </authorList>
    </citation>
    <scope>NUCLEOTIDE SEQUENCE [LARGE SCALE GENOMIC DNA]</scope>
    <source>
        <strain evidence="2 3">DCA2648</strain>
    </source>
</reference>
<evidence type="ECO:0000313" key="3">
    <source>
        <dbReference type="Proteomes" id="UP000186455"/>
    </source>
</evidence>
<dbReference type="InterPro" id="IPR054190">
    <property type="entry name" value="DUF6895"/>
</dbReference>
<dbReference type="Pfam" id="PF21836">
    <property type="entry name" value="DUF6895"/>
    <property type="match status" value="1"/>
</dbReference>
<dbReference type="AlphaFoldDB" id="A0A1Q4VD29"/>
<protein>
    <recommendedName>
        <fullName evidence="1">DUF6895 domain-containing protein</fullName>
    </recommendedName>
</protein>
<evidence type="ECO:0000259" key="1">
    <source>
        <dbReference type="Pfam" id="PF21836"/>
    </source>
</evidence>
<dbReference type="EMBL" id="LFBV01000001">
    <property type="protein sequence ID" value="OKH95751.1"/>
    <property type="molecule type" value="Genomic_DNA"/>
</dbReference>
<sequence>MTTAVPESVALVARRMTDRSLSWLHANRAYGALPQGSSETLADPDSVYKPLGETALAASIVLREGVAGAGQLVAAQDLLDFTWEQFRGGDMLYERQLQHILMTDPLETYATFARCGYRHPDLHRLLGHLGGLRSVQGVEQMPNRRLAVANAARVAGLDSQEDWSALARATWLGGRPEPWAINWITAYAMTHTVFHLTDWGGRPQDLAPELAEYLRTWLPVWTDIWLEVAQWDLVGELLIVGASLDEPYCDPAAWDAIASLQHEDGFIPRDGDPVDDDPQQRFTDHQHTVVVTAMAGSIALARAAGATAGATAG</sequence>
<dbReference type="RefSeq" id="WP_073783320.1">
    <property type="nucleotide sequence ID" value="NZ_LFBV01000001.1"/>
</dbReference>
<comment type="caution">
    <text evidence="2">The sequence shown here is derived from an EMBL/GenBank/DDBJ whole genome shotgun (WGS) entry which is preliminary data.</text>
</comment>
<feature type="domain" description="DUF6895" evidence="1">
    <location>
        <begin position="18"/>
        <end position="296"/>
    </location>
</feature>